<keyword evidence="6" id="KW-1185">Reference proteome</keyword>
<sequence>MRGLLLLLLLGIVSCSNESQRHNRDSDITSFLNDRSTWHPMCLYTFDDPAIDDGTTVVNRVPNDACPFDALKPERGLVTSLNTDSTFWQLGVRLTEDPNNDTKRVQLSSISTVSARDFFTMAAVRNDSEASSGVTFEMVIRRRAITNHSMTLFSIANEFDNCVDPGFRLDLNEHQVLVFIYFLPVLDEGGEAGVEACYEQRIFSVDNSAACQLPPLLEPMERMPPVQITVTLDPSSEKRGRWKTDFYMSYTDVETEQRIDCKVHDEQSPPNAHLLNKLIEGRYQLYLGNSPRNVTSPRQRKRLASARDLLHLSNTSSLNATEHLRVVLKQKLMSISGPRLPKAMRILGDNSLSLHLLGVTFPPLSEDTPLAYLRSKFADFKEQYGDQIVDYLVNLVQQKARDPIVVQQPQDSSDQSRSSSNGFSRATLFQGARSASFDLFHFAIYRRVVSEDQVNAISRQQLMPSRQFPSLQQTVRIPEDSLVVLNLTMLHGVYDDLRLELRGIPEFGQLLLFPNKTVVTLNNKDAFRELPLEYQRRIFFRPEADQNNDNLPLPNPVTFSRRLRPYASIKYGVADSLVGRSVNKSMEAKIDIFVDAVNDAPRPRKFVSEVRVDVGVPVTLDLSGDDNDGTPSVPIPSAETTNSSNVLSSFNFSNATNASSSVQLLKIERIPQFGKLFDCNSSCDTLALVRNQNLQSLESTRVYQNSVDIVNSTYSTNLMYVYHGWGQNSRESASSVVDELWYTLSDGDPGVFSSIAVIKFILANDVNDSVNHNVLATVQLEEDSLQLLHLATLDPLAAFFNVKTRLKVTALPQHGVLFQYNNHDSSSTNADNISLESVGVRISTSDTIVSDFGGRVIYAPQLDYFNLESKPLFTRPISFDYFEYQVLNTATPTNVSFVVYDKSAAAYFANGLKTRRIELGVVNVPDALLVLPPNVFTSNASGGDLIPTSVTFEDPDSTTPDSLYQVNLEAGDGVSEFELGFTITDDDVMVGCPFERPCTLNRSVNGSLLDVRSSRNYEVHFHIATQLYDPSHVQVTGTKTALSTALSALTFRDRSGISISHTAKFTLWVKRVDSVHESDAATRQTETTFTIHFLVDDQSDSIAGNKLFTVLNSELKRYVTTLLVLMAGWLVLSNGSCVSTGFCCCCCSKIRKKRRQKFVEQQRLFQAQVSQNNHEYSMLLIDLANLLLEPNMAVSACVLKCCVTSKGSPKPAELLTQAFILRSLLPLLETERQGTRFVFHLIATEYSKGTREASLLLHRRFLQQHSTASKALACFCRIVGAKWLSALLVPGDDTTSLYLSDTVSEFEKLLDRLFLQIEALPAEIVILCRGCVKLFQRDEAGQSREMELSAVHLVFFNHFLGPALLFPRDNVSGFSPSLGQQKTLQSLAYRIASCANQWFTFNNLNDLRSRSSSIDTLLDGTLSSEAENTATCHLQYETVLERISQSSAVTSTYDPSELKATIDCELMGLCLMNVHSLLDSYVLEFKREILLTATSTTIEQIQSTITRMNRLLLALNWPLSSIHDFVEYARPELLNDPLLWNGFSFQEWQERAQMQDQQYHSISTCYIENEEFHSILTDQVILEQDSHSPHDVDWLSIYETIHVC</sequence>
<name>A0AAV0THC9_9STRA</name>
<keyword evidence="2" id="KW-0732">Signal</keyword>
<dbReference type="InterPro" id="IPR001936">
    <property type="entry name" value="RasGAP_dom"/>
</dbReference>
<dbReference type="InterPro" id="IPR008936">
    <property type="entry name" value="Rho_GTPase_activation_prot"/>
</dbReference>
<evidence type="ECO:0000313" key="4">
    <source>
        <dbReference type="EMBL" id="CAH0489568.1"/>
    </source>
</evidence>
<feature type="region of interest" description="Disordered" evidence="1">
    <location>
        <begin position="621"/>
        <end position="641"/>
    </location>
</feature>
<reference evidence="5" key="2">
    <citation type="submission" date="2022-12" db="EMBL/GenBank/DDBJ databases">
        <authorList>
            <person name="Webb A."/>
        </authorList>
    </citation>
    <scope>NUCLEOTIDE SEQUENCE</scope>
    <source>
        <strain evidence="5">Pf2</strain>
    </source>
</reference>
<feature type="chain" id="PRO_5043807519" description="Ras-GAP domain-containing protein" evidence="2">
    <location>
        <begin position="16"/>
        <end position="1604"/>
    </location>
</feature>
<dbReference type="EMBL" id="CANTFK010000639">
    <property type="protein sequence ID" value="CAI5720803.1"/>
    <property type="molecule type" value="Genomic_DNA"/>
</dbReference>
<dbReference type="PROSITE" id="PS50018">
    <property type="entry name" value="RAS_GTPASE_ACTIV_2"/>
    <property type="match status" value="1"/>
</dbReference>
<organism evidence="5 7">
    <name type="scientific">Peronospora farinosa</name>
    <dbReference type="NCBI Taxonomy" id="134698"/>
    <lineage>
        <taxon>Eukaryota</taxon>
        <taxon>Sar</taxon>
        <taxon>Stramenopiles</taxon>
        <taxon>Oomycota</taxon>
        <taxon>Peronosporomycetes</taxon>
        <taxon>Peronosporales</taxon>
        <taxon>Peronosporaceae</taxon>
        <taxon>Peronospora</taxon>
    </lineage>
</organism>
<dbReference type="SUPFAM" id="SSF48350">
    <property type="entry name" value="GTPase activation domain, GAP"/>
    <property type="match status" value="1"/>
</dbReference>
<evidence type="ECO:0000259" key="3">
    <source>
        <dbReference type="PROSITE" id="PS50018"/>
    </source>
</evidence>
<gene>
    <name evidence="4" type="ORF">PFR001_LOCUS4971</name>
    <name evidence="5" type="ORF">PFR002_LOCUS4076</name>
</gene>
<evidence type="ECO:0000313" key="5">
    <source>
        <dbReference type="EMBL" id="CAI5720803.1"/>
    </source>
</evidence>
<evidence type="ECO:0000313" key="7">
    <source>
        <dbReference type="Proteomes" id="UP001159659"/>
    </source>
</evidence>
<evidence type="ECO:0000313" key="6">
    <source>
        <dbReference type="Proteomes" id="UP001157938"/>
    </source>
</evidence>
<dbReference type="PROSITE" id="PS51257">
    <property type="entry name" value="PROKAR_LIPOPROTEIN"/>
    <property type="match status" value="1"/>
</dbReference>
<feature type="domain" description="Ras-GAP" evidence="3">
    <location>
        <begin position="1217"/>
        <end position="1396"/>
    </location>
</feature>
<dbReference type="Proteomes" id="UP001157938">
    <property type="component" value="Unassembled WGS sequence"/>
</dbReference>
<proteinExistence type="predicted"/>
<evidence type="ECO:0000256" key="1">
    <source>
        <dbReference type="SAM" id="MobiDB-lite"/>
    </source>
</evidence>
<evidence type="ECO:0000256" key="2">
    <source>
        <dbReference type="SAM" id="SignalP"/>
    </source>
</evidence>
<comment type="caution">
    <text evidence="5">The sequence shown here is derived from an EMBL/GenBank/DDBJ whole genome shotgun (WGS) entry which is preliminary data.</text>
</comment>
<reference evidence="4 6" key="1">
    <citation type="submission" date="2021-11" db="EMBL/GenBank/DDBJ databases">
        <authorList>
            <person name="Islam A."/>
            <person name="Islam S."/>
            <person name="Flora M.S."/>
            <person name="Rahman M."/>
            <person name="Ziaur R.M."/>
            <person name="Epstein J.H."/>
            <person name="Hassan M."/>
            <person name="Klassen M."/>
            <person name="Woodard K."/>
            <person name="Webb A."/>
            <person name="Webby R.J."/>
            <person name="El Zowalaty M.E."/>
        </authorList>
    </citation>
    <scope>NUCLEOTIDE SEQUENCE [LARGE SCALE GENOMIC DNA]</scope>
    <source>
        <strain evidence="4">Pf1</strain>
    </source>
</reference>
<dbReference type="Proteomes" id="UP001159659">
    <property type="component" value="Unassembled WGS sequence"/>
</dbReference>
<dbReference type="EMBL" id="CAKLBC010001115">
    <property type="protein sequence ID" value="CAH0489568.1"/>
    <property type="molecule type" value="Genomic_DNA"/>
</dbReference>
<accession>A0AAV0THC9</accession>
<protein>
    <recommendedName>
        <fullName evidence="3">Ras-GAP domain-containing protein</fullName>
    </recommendedName>
</protein>
<feature type="signal peptide" evidence="2">
    <location>
        <begin position="1"/>
        <end position="15"/>
    </location>
</feature>